<dbReference type="PRINTS" id="PR00081">
    <property type="entry name" value="GDHRDH"/>
</dbReference>
<reference evidence="2" key="1">
    <citation type="submission" date="2019-08" db="EMBL/GenBank/DDBJ databases">
        <title>The genome of the North American firefly Photinus pyralis.</title>
        <authorList>
            <consortium name="Photinus pyralis genome working group"/>
            <person name="Fallon T.R."/>
            <person name="Sander Lower S.E."/>
            <person name="Weng J.-K."/>
        </authorList>
    </citation>
    <scope>NUCLEOTIDE SEQUENCE</scope>
    <source>
        <strain evidence="2">TRF0915ILg1</strain>
        <tissue evidence="2">Whole body</tissue>
    </source>
</reference>
<protein>
    <recommendedName>
        <fullName evidence="4">Retinol dehydrogenase 11</fullName>
    </recommendedName>
</protein>
<proteinExistence type="predicted"/>
<dbReference type="InterPro" id="IPR002347">
    <property type="entry name" value="SDR_fam"/>
</dbReference>
<dbReference type="Proteomes" id="UP000801492">
    <property type="component" value="Unassembled WGS sequence"/>
</dbReference>
<keyword evidence="1" id="KW-0560">Oxidoreductase</keyword>
<comment type="caution">
    <text evidence="2">The sequence shown here is derived from an EMBL/GenBank/DDBJ whole genome shotgun (WGS) entry which is preliminary data.</text>
</comment>
<organism evidence="2 3">
    <name type="scientific">Ignelater luminosus</name>
    <name type="common">Cucubano</name>
    <name type="synonym">Pyrophorus luminosus</name>
    <dbReference type="NCBI Taxonomy" id="2038154"/>
    <lineage>
        <taxon>Eukaryota</taxon>
        <taxon>Metazoa</taxon>
        <taxon>Ecdysozoa</taxon>
        <taxon>Arthropoda</taxon>
        <taxon>Hexapoda</taxon>
        <taxon>Insecta</taxon>
        <taxon>Pterygota</taxon>
        <taxon>Neoptera</taxon>
        <taxon>Endopterygota</taxon>
        <taxon>Coleoptera</taxon>
        <taxon>Polyphaga</taxon>
        <taxon>Elateriformia</taxon>
        <taxon>Elateroidea</taxon>
        <taxon>Elateridae</taxon>
        <taxon>Agrypninae</taxon>
        <taxon>Pyrophorini</taxon>
        <taxon>Ignelater</taxon>
    </lineage>
</organism>
<evidence type="ECO:0000256" key="1">
    <source>
        <dbReference type="ARBA" id="ARBA00023002"/>
    </source>
</evidence>
<dbReference type="Gene3D" id="3.40.50.720">
    <property type="entry name" value="NAD(P)-binding Rossmann-like Domain"/>
    <property type="match status" value="1"/>
</dbReference>
<dbReference type="SUPFAM" id="SSF51735">
    <property type="entry name" value="NAD(P)-binding Rossmann-fold domains"/>
    <property type="match status" value="1"/>
</dbReference>
<evidence type="ECO:0008006" key="4">
    <source>
        <dbReference type="Google" id="ProtNLM"/>
    </source>
</evidence>
<evidence type="ECO:0000313" key="2">
    <source>
        <dbReference type="EMBL" id="KAF2882570.1"/>
    </source>
</evidence>
<dbReference type="Pfam" id="PF00106">
    <property type="entry name" value="adh_short"/>
    <property type="match status" value="1"/>
</dbReference>
<dbReference type="OrthoDB" id="191139at2759"/>
<dbReference type="CDD" id="cd05327">
    <property type="entry name" value="retinol-DH_like_SDR_c_like"/>
    <property type="match status" value="1"/>
</dbReference>
<dbReference type="PANTHER" id="PTHR43157:SF31">
    <property type="entry name" value="PHOSPHATIDYLINOSITOL-GLYCAN BIOSYNTHESIS CLASS F PROTEIN"/>
    <property type="match status" value="1"/>
</dbReference>
<evidence type="ECO:0000313" key="3">
    <source>
        <dbReference type="Proteomes" id="UP000801492"/>
    </source>
</evidence>
<accession>A0A8K0FWV1</accession>
<dbReference type="GO" id="GO:0016491">
    <property type="term" value="F:oxidoreductase activity"/>
    <property type="evidence" value="ECO:0007669"/>
    <property type="project" value="UniProtKB-KW"/>
</dbReference>
<dbReference type="AlphaFoldDB" id="A0A8K0FWV1"/>
<keyword evidence="3" id="KW-1185">Reference proteome</keyword>
<dbReference type="PANTHER" id="PTHR43157">
    <property type="entry name" value="PHOSPHATIDYLINOSITOL-GLYCAN BIOSYNTHESIS CLASS F PROTEIN-RELATED"/>
    <property type="match status" value="1"/>
</dbReference>
<dbReference type="InterPro" id="IPR036291">
    <property type="entry name" value="NAD(P)-bd_dom_sf"/>
</dbReference>
<dbReference type="EMBL" id="VTPC01090604">
    <property type="protein sequence ID" value="KAF2882570.1"/>
    <property type="molecule type" value="Genomic_DNA"/>
</dbReference>
<sequence length="321" mass="36223">MVPSFVYYVIPTVLVLIGIRKCRERKWGACNNKVKLSRKVVIVTGASSGIGFEIAKDLAMREAQVIMACRNLDEAAKAICKIKRELNCSSVIVPMELDLASIRSVTNFADEIKSTYSEVHLLINNAGVAYPDGVKQRTKDGFEIHIGTNHLGHFLLTNLLLETLLKAESSRVVIVTSTLHERGKLHLDDLNLEKVAKTDPYANSKLANVYFCKELARRTQNTGLTVYAACPGWVYTNLFRHFKRKWYQNLLILPIAFLFMRSSKQGAQTPIYCATEPSLGKESGGIYKDCKKYVSKMIFDTNLSERLWEISKKMIYEIDGN</sequence>
<gene>
    <name evidence="2" type="ORF">ILUMI_23587</name>
</gene>
<name>A0A8K0FWV1_IGNLU</name>